<proteinExistence type="predicted"/>
<dbReference type="Pfam" id="PF08220">
    <property type="entry name" value="HTH_DeoR"/>
    <property type="match status" value="1"/>
</dbReference>
<dbReference type="InterPro" id="IPR007421">
    <property type="entry name" value="Schlafen_AlbA_2_dom"/>
</dbReference>
<gene>
    <name evidence="5" type="ORF">ANHYDRO_00074</name>
</gene>
<dbReference type="SUPFAM" id="SSF46785">
    <property type="entry name" value="Winged helix' DNA-binding domain"/>
    <property type="match status" value="1"/>
</dbReference>
<dbReference type="InterPro" id="IPR036388">
    <property type="entry name" value="WH-like_DNA-bd_sf"/>
</dbReference>
<evidence type="ECO:0000313" key="6">
    <source>
        <dbReference type="Proteomes" id="UP000005451"/>
    </source>
</evidence>
<dbReference type="Gene3D" id="3.30.950.30">
    <property type="entry name" value="Schlafen, AAA domain"/>
    <property type="match status" value="1"/>
</dbReference>
<keyword evidence="1" id="KW-0805">Transcription regulation</keyword>
<comment type="caution">
    <text evidence="5">The sequence shown here is derived from an EMBL/GenBank/DDBJ whole genome shotgun (WGS) entry which is preliminary data.</text>
</comment>
<dbReference type="InterPro" id="IPR036390">
    <property type="entry name" value="WH_DNA-bd_sf"/>
</dbReference>
<evidence type="ECO:0000256" key="3">
    <source>
        <dbReference type="SAM" id="MobiDB-lite"/>
    </source>
</evidence>
<dbReference type="PROSITE" id="PS51000">
    <property type="entry name" value="HTH_DEOR_2"/>
    <property type="match status" value="1"/>
</dbReference>
<dbReference type="Pfam" id="PF13749">
    <property type="entry name" value="HATPase_c_4"/>
    <property type="match status" value="1"/>
</dbReference>
<dbReference type="Gene3D" id="1.10.10.10">
    <property type="entry name" value="Winged helix-like DNA-binding domain superfamily/Winged helix DNA-binding domain"/>
    <property type="match status" value="1"/>
</dbReference>
<dbReference type="STRING" id="561177.ANHYDRO_00074"/>
<dbReference type="InterPro" id="IPR038475">
    <property type="entry name" value="RecG_C_sf"/>
</dbReference>
<protein>
    <submittedName>
        <fullName evidence="5">Divergent AAA domain protein</fullName>
    </submittedName>
</protein>
<reference evidence="5 6" key="2">
    <citation type="submission" date="2008-10" db="EMBL/GenBank/DDBJ databases">
        <title>Draft genome sequence of Anaerococcus hydrogenalis (DSM 7454).</title>
        <authorList>
            <person name="Sudarsanam P."/>
            <person name="Ley R."/>
            <person name="Guruge J."/>
            <person name="Turnbaugh P.J."/>
            <person name="Mahowald M."/>
            <person name="Liep D."/>
            <person name="Gordon J."/>
        </authorList>
    </citation>
    <scope>NUCLEOTIDE SEQUENCE [LARGE SCALE GENOMIC DNA]</scope>
    <source>
        <strain evidence="5 6">DSM 7454</strain>
    </source>
</reference>
<accession>B6W694</accession>
<keyword evidence="2" id="KW-0804">Transcription</keyword>
<dbReference type="eggNOG" id="COG1349">
    <property type="taxonomic scope" value="Bacteria"/>
</dbReference>
<sequence>MPERRDTLNLKDYLGETNLYDKKEKLERNKPKSWLKSVSAFANGRGGKLIFGVKEDNTILGLSDYQEVSENISEIIKTKMDPNPEFDMEIKEIDGKVILILSIFAGKNTPYFVVDGGTRTAYKRIGNQSVSASRIDLFNLSLKGEHISYDSLQSKKKLEDVSFKEFKTEYKERTGKNFEEKDLKSFGLVNDEGNLTIAGDLFADNYQVYQSRVFCTRWNGLTKANGRMDALDDIEFEGNIIYLLKASLDFVKRNSKKMWKKGPVYRIEYPEYPERAVQEALVNALIHRDYSVIGSEVHVDIYDDRLEIYSPGGMYDGTFIQDINPLDVSSTRRNPIIADVFASMDLMERRGSGLRKIIEAYEAEENYKEELKPEFKSTESSFTTILKNLNYDAQNATQNDGQSEGQNEGENEGQNDGKKLKPKDRRNKIVKLMKENSNITTIELSHILLVSVSTIERDLKILTDEKTIEYIGSAKDGYWKVNK</sequence>
<dbReference type="Gene3D" id="3.30.565.60">
    <property type="match status" value="1"/>
</dbReference>
<evidence type="ECO:0000256" key="1">
    <source>
        <dbReference type="ARBA" id="ARBA00023015"/>
    </source>
</evidence>
<dbReference type="eggNOG" id="COG2865">
    <property type="taxonomic scope" value="Bacteria"/>
</dbReference>
<dbReference type="Pfam" id="PF04326">
    <property type="entry name" value="SLFN_AlbA_2"/>
    <property type="match status" value="1"/>
</dbReference>
<dbReference type="PANTHER" id="PTHR30595:SF6">
    <property type="entry name" value="SCHLAFEN ALBA-2 DOMAIN-CONTAINING PROTEIN"/>
    <property type="match status" value="1"/>
</dbReference>
<dbReference type="PANTHER" id="PTHR30595">
    <property type="entry name" value="GLPR-RELATED TRANSCRIPTIONAL REPRESSOR"/>
    <property type="match status" value="1"/>
</dbReference>
<dbReference type="AlphaFoldDB" id="B6W694"/>
<dbReference type="EMBL" id="ABXA01000002">
    <property type="protein sequence ID" value="EEB37042.1"/>
    <property type="molecule type" value="Genomic_DNA"/>
</dbReference>
<dbReference type="InterPro" id="IPR001034">
    <property type="entry name" value="DeoR_HTH"/>
</dbReference>
<evidence type="ECO:0000256" key="2">
    <source>
        <dbReference type="ARBA" id="ARBA00023163"/>
    </source>
</evidence>
<dbReference type="Proteomes" id="UP000005451">
    <property type="component" value="Unassembled WGS sequence"/>
</dbReference>
<organism evidence="5 6">
    <name type="scientific">Anaerococcus hydrogenalis DSM 7454</name>
    <dbReference type="NCBI Taxonomy" id="561177"/>
    <lineage>
        <taxon>Bacteria</taxon>
        <taxon>Bacillati</taxon>
        <taxon>Bacillota</taxon>
        <taxon>Tissierellia</taxon>
        <taxon>Tissierellales</taxon>
        <taxon>Peptoniphilaceae</taxon>
        <taxon>Anaerococcus</taxon>
    </lineage>
</organism>
<feature type="domain" description="HTH deoR-type" evidence="4">
    <location>
        <begin position="422"/>
        <end position="476"/>
    </location>
</feature>
<evidence type="ECO:0000313" key="5">
    <source>
        <dbReference type="EMBL" id="EEB37042.1"/>
    </source>
</evidence>
<dbReference type="GO" id="GO:0003700">
    <property type="term" value="F:DNA-binding transcription factor activity"/>
    <property type="evidence" value="ECO:0007669"/>
    <property type="project" value="InterPro"/>
</dbReference>
<name>B6W694_9FIRM</name>
<evidence type="ECO:0000259" key="4">
    <source>
        <dbReference type="PROSITE" id="PS51000"/>
    </source>
</evidence>
<reference evidence="5 6" key="1">
    <citation type="submission" date="2008-09" db="EMBL/GenBank/DDBJ databases">
        <authorList>
            <person name="Fulton L."/>
            <person name="Clifton S."/>
            <person name="Fulton B."/>
            <person name="Xu J."/>
            <person name="Minx P."/>
            <person name="Pepin K.H."/>
            <person name="Johnson M."/>
            <person name="Thiruvilangam P."/>
            <person name="Bhonagiri V."/>
            <person name="Nash W.E."/>
            <person name="Mardis E.R."/>
            <person name="Wilson R.K."/>
        </authorList>
    </citation>
    <scope>NUCLEOTIDE SEQUENCE [LARGE SCALE GENOMIC DNA]</scope>
    <source>
        <strain evidence="5 6">DSM 7454</strain>
    </source>
</reference>
<dbReference type="InterPro" id="IPR038461">
    <property type="entry name" value="Schlafen_AlbA_2_dom_sf"/>
</dbReference>
<feature type="region of interest" description="Disordered" evidence="3">
    <location>
        <begin position="395"/>
        <end position="426"/>
    </location>
</feature>